<evidence type="ECO:0000256" key="1">
    <source>
        <dbReference type="ARBA" id="ARBA00006484"/>
    </source>
</evidence>
<evidence type="ECO:0000256" key="2">
    <source>
        <dbReference type="ARBA" id="ARBA00023002"/>
    </source>
</evidence>
<dbReference type="Gene3D" id="3.40.50.720">
    <property type="entry name" value="NAD(P)-binding Rossmann-like Domain"/>
    <property type="match status" value="1"/>
</dbReference>
<proteinExistence type="inferred from homology"/>
<protein>
    <submittedName>
        <fullName evidence="3">Putative 3-oxoacyl-(Acyl-carrier-protein) reductase protein</fullName>
    </submittedName>
</protein>
<dbReference type="KEGG" id="tmn:UCRPA7_4051"/>
<gene>
    <name evidence="3" type="ORF">UCRPA7_4051</name>
</gene>
<dbReference type="AlphaFoldDB" id="R8BM53"/>
<dbReference type="PRINTS" id="PR00081">
    <property type="entry name" value="GDHRDH"/>
</dbReference>
<dbReference type="PANTHER" id="PTHR42760:SF133">
    <property type="entry name" value="3-OXOACYL-[ACYL-CARRIER-PROTEIN] REDUCTASE"/>
    <property type="match status" value="1"/>
</dbReference>
<reference evidence="4" key="1">
    <citation type="journal article" date="2013" name="Genome Announc.">
        <title>Draft genome sequence of the ascomycete Phaeoacremonium aleophilum strain UCR-PA7, a causal agent of the esca disease complex in grapevines.</title>
        <authorList>
            <person name="Blanco-Ulate B."/>
            <person name="Rolshausen P."/>
            <person name="Cantu D."/>
        </authorList>
    </citation>
    <scope>NUCLEOTIDE SEQUENCE [LARGE SCALE GENOMIC DNA]</scope>
    <source>
        <strain evidence="4">UCR-PA7</strain>
    </source>
</reference>
<dbReference type="PANTHER" id="PTHR42760">
    <property type="entry name" value="SHORT-CHAIN DEHYDROGENASES/REDUCTASES FAMILY MEMBER"/>
    <property type="match status" value="1"/>
</dbReference>
<dbReference type="GO" id="GO:0016616">
    <property type="term" value="F:oxidoreductase activity, acting on the CH-OH group of donors, NAD or NADP as acceptor"/>
    <property type="evidence" value="ECO:0007669"/>
    <property type="project" value="TreeGrafter"/>
</dbReference>
<keyword evidence="2" id="KW-0560">Oxidoreductase</keyword>
<accession>R8BM53</accession>
<dbReference type="GeneID" id="19324463"/>
<dbReference type="OrthoDB" id="47007at2759"/>
<comment type="similarity">
    <text evidence="1">Belongs to the short-chain dehydrogenases/reductases (SDR) family.</text>
</comment>
<dbReference type="GO" id="GO:0006633">
    <property type="term" value="P:fatty acid biosynthetic process"/>
    <property type="evidence" value="ECO:0007669"/>
    <property type="project" value="TreeGrafter"/>
</dbReference>
<dbReference type="SUPFAM" id="SSF51735">
    <property type="entry name" value="NAD(P)-binding Rossmann-fold domains"/>
    <property type="match status" value="1"/>
</dbReference>
<dbReference type="EMBL" id="KB933086">
    <property type="protein sequence ID" value="EOO00456.1"/>
    <property type="molecule type" value="Genomic_DNA"/>
</dbReference>
<dbReference type="PRINTS" id="PR00080">
    <property type="entry name" value="SDRFAMILY"/>
</dbReference>
<dbReference type="InterPro" id="IPR002347">
    <property type="entry name" value="SDR_fam"/>
</dbReference>
<evidence type="ECO:0000313" key="3">
    <source>
        <dbReference type="EMBL" id="EOO00456.1"/>
    </source>
</evidence>
<dbReference type="CDD" id="cd05233">
    <property type="entry name" value="SDR_c"/>
    <property type="match status" value="1"/>
</dbReference>
<evidence type="ECO:0000313" key="4">
    <source>
        <dbReference type="Proteomes" id="UP000014074"/>
    </source>
</evidence>
<dbReference type="GO" id="GO:0048038">
    <property type="term" value="F:quinone binding"/>
    <property type="evidence" value="ECO:0007669"/>
    <property type="project" value="TreeGrafter"/>
</dbReference>
<sequence length="166" mass="17344">MLSVAGKRAVITGGSRGIGLAIAKRFADEGAACILVGRHENSLVTAVRTLPKVTLPHSFIQGDVQRTDTWESLVAQHNKIDILVNAAGRSQETLLFKTGYDDISDILASNLGGTAFGCRAVGRLMIKQKTGCIINVSSLMATKGAKGASVYAASKAGLLAPKKHGI</sequence>
<name>R8BM53_PHAM7</name>
<dbReference type="Proteomes" id="UP000014074">
    <property type="component" value="Unassembled WGS sequence"/>
</dbReference>
<dbReference type="Pfam" id="PF00106">
    <property type="entry name" value="adh_short"/>
    <property type="match status" value="1"/>
</dbReference>
<dbReference type="InterPro" id="IPR036291">
    <property type="entry name" value="NAD(P)-bd_dom_sf"/>
</dbReference>
<organism evidence="3 4">
    <name type="scientific">Phaeoacremonium minimum (strain UCR-PA7)</name>
    <name type="common">Esca disease fungus</name>
    <name type="synonym">Togninia minima</name>
    <dbReference type="NCBI Taxonomy" id="1286976"/>
    <lineage>
        <taxon>Eukaryota</taxon>
        <taxon>Fungi</taxon>
        <taxon>Dikarya</taxon>
        <taxon>Ascomycota</taxon>
        <taxon>Pezizomycotina</taxon>
        <taxon>Sordariomycetes</taxon>
        <taxon>Sordariomycetidae</taxon>
        <taxon>Togniniales</taxon>
        <taxon>Togniniaceae</taxon>
        <taxon>Phaeoacremonium</taxon>
    </lineage>
</organism>
<dbReference type="HOGENOM" id="CLU_010194_2_10_1"/>
<keyword evidence="4" id="KW-1185">Reference proteome</keyword>
<dbReference type="eggNOG" id="KOG1200">
    <property type="taxonomic scope" value="Eukaryota"/>
</dbReference>
<dbReference type="RefSeq" id="XP_007914795.1">
    <property type="nucleotide sequence ID" value="XM_007916604.1"/>
</dbReference>